<name>A0ABS9D3B0_9ALTE</name>
<dbReference type="Gene3D" id="3.30.1490.300">
    <property type="match status" value="1"/>
</dbReference>
<proteinExistence type="predicted"/>
<dbReference type="EMBL" id="JAKGAS010000002">
    <property type="protein sequence ID" value="MCF2947376.1"/>
    <property type="molecule type" value="Genomic_DNA"/>
</dbReference>
<dbReference type="RefSeq" id="WP_235310905.1">
    <property type="nucleotide sequence ID" value="NZ_JAKGAS010000002.1"/>
</dbReference>
<comment type="caution">
    <text evidence="1">The sequence shown here is derived from an EMBL/GenBank/DDBJ whole genome shotgun (WGS) entry which is preliminary data.</text>
</comment>
<dbReference type="Gene3D" id="3.30.420.40">
    <property type="match status" value="2"/>
</dbReference>
<evidence type="ECO:0000313" key="1">
    <source>
        <dbReference type="EMBL" id="MCF2947376.1"/>
    </source>
</evidence>
<dbReference type="Proteomes" id="UP001521137">
    <property type="component" value="Unassembled WGS sequence"/>
</dbReference>
<gene>
    <name evidence="1" type="ORF">L0668_04600</name>
</gene>
<protein>
    <submittedName>
        <fullName evidence="1">MSHA biogenesis protein MshI</fullName>
    </submittedName>
</protein>
<keyword evidence="2" id="KW-1185">Reference proteome</keyword>
<organism evidence="1 2">
    <name type="scientific">Paraglaciecola algarum</name>
    <dbReference type="NCBI Taxonomy" id="3050085"/>
    <lineage>
        <taxon>Bacteria</taxon>
        <taxon>Pseudomonadati</taxon>
        <taxon>Pseudomonadota</taxon>
        <taxon>Gammaproteobacteria</taxon>
        <taxon>Alteromonadales</taxon>
        <taxon>Alteromonadaceae</taxon>
        <taxon>Paraglaciecola</taxon>
    </lineage>
</organism>
<accession>A0ABS9D3B0</accession>
<evidence type="ECO:0000313" key="2">
    <source>
        <dbReference type="Proteomes" id="UP001521137"/>
    </source>
</evidence>
<sequence length="308" mass="34782">MIIGWREYIKNRFKTASQFHSVGIMIGLKGIQISSLKKVQGELRWVQQHFINIENWQVELKTYVEKEKLGNTKCHVVLAITKYKILHIDKPAVAEVEIIDALQWNVKEQLATDEQLVIDYFEPPASTNSTPQINVVALTESEIIHIRNGILKAGLQLENIGIEELIICNLCAYSDHAVILLKQQQDGQLSLNIIKQNQLYFSRRLKGYESIGSLSAEELAMGIADNLSLEIQRSMDYFESQMRQAPIKQVYIAIDSLHQEALAELIKNVVYVPVEKFVPYVLAEDNISVLPASFASLAAAIHTPQLAT</sequence>
<reference evidence="1 2" key="1">
    <citation type="submission" date="2022-01" db="EMBL/GenBank/DDBJ databases">
        <title>Paraglaciecola sp. G1-23.</title>
        <authorList>
            <person name="Jin M.S."/>
            <person name="Han D.M."/>
            <person name="Kim H.M."/>
            <person name="Jeon C.O."/>
        </authorList>
    </citation>
    <scope>NUCLEOTIDE SEQUENCE [LARGE SCALE GENOMIC DNA]</scope>
    <source>
        <strain evidence="1 2">G1-23</strain>
    </source>
</reference>